<dbReference type="RefSeq" id="WP_165022300.1">
    <property type="nucleotide sequence ID" value="NZ_JAAKZF010000001.1"/>
</dbReference>
<keyword evidence="1" id="KW-1133">Transmembrane helix</keyword>
<feature type="transmembrane region" description="Helical" evidence="1">
    <location>
        <begin position="6"/>
        <end position="24"/>
    </location>
</feature>
<dbReference type="EMBL" id="JAAKZF010000001">
    <property type="protein sequence ID" value="NGO49877.1"/>
    <property type="molecule type" value="Genomic_DNA"/>
</dbReference>
<protein>
    <submittedName>
        <fullName evidence="2">Uncharacterized protein</fullName>
    </submittedName>
</protein>
<accession>A0A6G4W6T5</accession>
<organism evidence="2 3">
    <name type="scientific">Allomesorhizobium camelthorni</name>
    <dbReference type="NCBI Taxonomy" id="475069"/>
    <lineage>
        <taxon>Bacteria</taxon>
        <taxon>Pseudomonadati</taxon>
        <taxon>Pseudomonadota</taxon>
        <taxon>Alphaproteobacteria</taxon>
        <taxon>Hyphomicrobiales</taxon>
        <taxon>Phyllobacteriaceae</taxon>
        <taxon>Allomesorhizobium</taxon>
    </lineage>
</organism>
<evidence type="ECO:0000256" key="1">
    <source>
        <dbReference type="SAM" id="Phobius"/>
    </source>
</evidence>
<keyword evidence="3" id="KW-1185">Reference proteome</keyword>
<gene>
    <name evidence="2" type="ORF">G6N73_01580</name>
</gene>
<keyword evidence="1" id="KW-0812">Transmembrane</keyword>
<proteinExistence type="predicted"/>
<evidence type="ECO:0000313" key="2">
    <source>
        <dbReference type="EMBL" id="NGO49877.1"/>
    </source>
</evidence>
<dbReference type="AlphaFoldDB" id="A0A6G4W6T5"/>
<name>A0A6G4W6T5_9HYPH</name>
<evidence type="ECO:0000313" key="3">
    <source>
        <dbReference type="Proteomes" id="UP001642900"/>
    </source>
</evidence>
<sequence length="64" mass="7449">MDLVRAWLPLFVILAGFLGLGILSSRTYRKQVDRVENINAEILVNNRQLVAELREIKEILKDRK</sequence>
<comment type="caution">
    <text evidence="2">The sequence shown here is derived from an EMBL/GenBank/DDBJ whole genome shotgun (WGS) entry which is preliminary data.</text>
</comment>
<reference evidence="2 3" key="1">
    <citation type="submission" date="2020-02" db="EMBL/GenBank/DDBJ databases">
        <title>Genome sequence of strain CCNWXJ40-4.</title>
        <authorList>
            <person name="Gao J."/>
            <person name="Sun J."/>
        </authorList>
    </citation>
    <scope>NUCLEOTIDE SEQUENCE [LARGE SCALE GENOMIC DNA]</scope>
    <source>
        <strain evidence="2 3">CCNWXJ 40-4</strain>
    </source>
</reference>
<keyword evidence="1" id="KW-0472">Membrane</keyword>
<dbReference type="Proteomes" id="UP001642900">
    <property type="component" value="Unassembled WGS sequence"/>
</dbReference>